<dbReference type="PANTHER" id="PTHR21146">
    <property type="entry name" value="MEF2B PROTEIN"/>
    <property type="match status" value="1"/>
</dbReference>
<evidence type="ECO:0000313" key="7">
    <source>
        <dbReference type="Proteomes" id="UP001153620"/>
    </source>
</evidence>
<evidence type="ECO:0000256" key="4">
    <source>
        <dbReference type="ARBA" id="ARBA00023228"/>
    </source>
</evidence>
<dbReference type="PANTHER" id="PTHR21146:SF0">
    <property type="entry name" value="BLOC-1-RELATED COMPLEX SUBUNIT 8"/>
    <property type="match status" value="1"/>
</dbReference>
<evidence type="ECO:0000256" key="3">
    <source>
        <dbReference type="ARBA" id="ARBA00023136"/>
    </source>
</evidence>
<feature type="region of interest" description="Disordered" evidence="5">
    <location>
        <begin position="152"/>
        <end position="176"/>
    </location>
</feature>
<proteinExistence type="inferred from homology"/>
<evidence type="ECO:0000256" key="2">
    <source>
        <dbReference type="ARBA" id="ARBA00010463"/>
    </source>
</evidence>
<dbReference type="AlphaFoldDB" id="A0A9N9WN88"/>
<organism evidence="6 7">
    <name type="scientific">Chironomus riparius</name>
    <dbReference type="NCBI Taxonomy" id="315576"/>
    <lineage>
        <taxon>Eukaryota</taxon>
        <taxon>Metazoa</taxon>
        <taxon>Ecdysozoa</taxon>
        <taxon>Arthropoda</taxon>
        <taxon>Hexapoda</taxon>
        <taxon>Insecta</taxon>
        <taxon>Pterygota</taxon>
        <taxon>Neoptera</taxon>
        <taxon>Endopterygota</taxon>
        <taxon>Diptera</taxon>
        <taxon>Nematocera</taxon>
        <taxon>Chironomoidea</taxon>
        <taxon>Chironomidae</taxon>
        <taxon>Chironominae</taxon>
        <taxon>Chironomus</taxon>
    </lineage>
</organism>
<dbReference type="OrthoDB" id="10044187at2759"/>
<accession>A0A9N9WN88</accession>
<name>A0A9N9WN88_9DIPT</name>
<feature type="compositionally biased region" description="Polar residues" evidence="5">
    <location>
        <begin position="163"/>
        <end position="176"/>
    </location>
</feature>
<comment type="similarity">
    <text evidence="2">Belongs to the BORCS8 family.</text>
</comment>
<dbReference type="EMBL" id="OU895877">
    <property type="protein sequence ID" value="CAG9798504.1"/>
    <property type="molecule type" value="Genomic_DNA"/>
</dbReference>
<evidence type="ECO:0000256" key="5">
    <source>
        <dbReference type="SAM" id="MobiDB-lite"/>
    </source>
</evidence>
<gene>
    <name evidence="6" type="ORF">CHIRRI_LOCUS1486</name>
</gene>
<keyword evidence="3" id="KW-0472">Membrane</keyword>
<keyword evidence="7" id="KW-1185">Reference proteome</keyword>
<dbReference type="GO" id="GO:0099078">
    <property type="term" value="C:BORC complex"/>
    <property type="evidence" value="ECO:0007669"/>
    <property type="project" value="TreeGrafter"/>
</dbReference>
<dbReference type="Pfam" id="PF10167">
    <property type="entry name" value="BORCS8"/>
    <property type="match status" value="1"/>
</dbReference>
<comment type="subcellular location">
    <subcellularLocation>
        <location evidence="1">Lysosome membrane</location>
    </subcellularLocation>
</comment>
<evidence type="ECO:0000313" key="6">
    <source>
        <dbReference type="EMBL" id="CAG9798504.1"/>
    </source>
</evidence>
<evidence type="ECO:0000256" key="1">
    <source>
        <dbReference type="ARBA" id="ARBA00004656"/>
    </source>
</evidence>
<sequence>MNQTYDPALNAKVKKTSEKISENIHILANEPSLAFYRIQENVRKVVPVIIEKRSDVEKLRNDLQGICFDLEYSVETLKSIEAADEPLKNIQESLKNAIFLRQQLKYEETRRKKDTSSSKDSSNIYKRFSAHLPLEIPDIGGVMRETTNRVENYMGINNGGGTSSQSELQRSHTTLH</sequence>
<dbReference type="Proteomes" id="UP001153620">
    <property type="component" value="Chromosome 1"/>
</dbReference>
<reference evidence="6" key="1">
    <citation type="submission" date="2022-01" db="EMBL/GenBank/DDBJ databases">
        <authorList>
            <person name="King R."/>
        </authorList>
    </citation>
    <scope>NUCLEOTIDE SEQUENCE</scope>
</reference>
<dbReference type="GO" id="GO:0005765">
    <property type="term" value="C:lysosomal membrane"/>
    <property type="evidence" value="ECO:0007669"/>
    <property type="project" value="UniProtKB-SubCell"/>
</dbReference>
<protein>
    <submittedName>
        <fullName evidence="6">Uncharacterized protein</fullName>
    </submittedName>
</protein>
<reference evidence="6" key="2">
    <citation type="submission" date="2022-10" db="EMBL/GenBank/DDBJ databases">
        <authorList>
            <consortium name="ENA_rothamsted_submissions"/>
            <consortium name="culmorum"/>
            <person name="King R."/>
        </authorList>
    </citation>
    <scope>NUCLEOTIDE SEQUENCE</scope>
</reference>
<keyword evidence="4" id="KW-0458">Lysosome</keyword>
<dbReference type="InterPro" id="IPR019320">
    <property type="entry name" value="BORCS8"/>
</dbReference>